<keyword evidence="3" id="KW-1185">Reference proteome</keyword>
<comment type="caution">
    <text evidence="2">The sequence shown here is derived from an EMBL/GenBank/DDBJ whole genome shotgun (WGS) entry which is preliminary data.</text>
</comment>
<reference evidence="3" key="1">
    <citation type="journal article" date="2019" name="Int. J. Syst. Evol. Microbiol.">
        <title>The Global Catalogue of Microorganisms (GCM) 10K type strain sequencing project: providing services to taxonomists for standard genome sequencing and annotation.</title>
        <authorList>
            <consortium name="The Broad Institute Genomics Platform"/>
            <consortium name="The Broad Institute Genome Sequencing Center for Infectious Disease"/>
            <person name="Wu L."/>
            <person name="Ma J."/>
        </authorList>
    </citation>
    <scope>NUCLEOTIDE SEQUENCE [LARGE SCALE GENOMIC DNA]</scope>
    <source>
        <strain evidence="3">CGMCC 1.15422</strain>
    </source>
</reference>
<dbReference type="Gene3D" id="3.30.2310.20">
    <property type="entry name" value="RelE-like"/>
    <property type="match status" value="1"/>
</dbReference>
<proteinExistence type="predicted"/>
<evidence type="ECO:0008006" key="4">
    <source>
        <dbReference type="Google" id="ProtNLM"/>
    </source>
</evidence>
<gene>
    <name evidence="2" type="ORF">GCM10011532_13560</name>
</gene>
<sequence length="93" mass="11161">MKIRILEGFSLKLALQLEYIARDKPEAARKFKNDILSLIKRIPSMPYIHRQSIYFEDENIRELIFKGYKIVYRIKIQKNLIEVFGFIKDEAKL</sequence>
<evidence type="ECO:0000256" key="1">
    <source>
        <dbReference type="ARBA" id="ARBA00022649"/>
    </source>
</evidence>
<dbReference type="EMBL" id="BMIX01000002">
    <property type="protein sequence ID" value="GGG31367.1"/>
    <property type="molecule type" value="Genomic_DNA"/>
</dbReference>
<evidence type="ECO:0000313" key="3">
    <source>
        <dbReference type="Proteomes" id="UP000605733"/>
    </source>
</evidence>
<accession>A0ABQ1WIP1</accession>
<keyword evidence="1" id="KW-1277">Toxin-antitoxin system</keyword>
<dbReference type="RefSeq" id="WP_011711000.1">
    <property type="nucleotide sequence ID" value="NZ_BMIX01000002.1"/>
</dbReference>
<dbReference type="InterPro" id="IPR035093">
    <property type="entry name" value="RelE/ParE_toxin_dom_sf"/>
</dbReference>
<dbReference type="Pfam" id="PF05016">
    <property type="entry name" value="ParE_toxin"/>
    <property type="match status" value="1"/>
</dbReference>
<protein>
    <recommendedName>
        <fullName evidence="4">Type II toxin-antitoxin system RelE/ParE family toxin</fullName>
    </recommendedName>
</protein>
<evidence type="ECO:0000313" key="2">
    <source>
        <dbReference type="EMBL" id="GGG31367.1"/>
    </source>
</evidence>
<organism evidence="2 3">
    <name type="scientific">Christiangramia forsetii</name>
    <dbReference type="NCBI Taxonomy" id="411153"/>
    <lineage>
        <taxon>Bacteria</taxon>
        <taxon>Pseudomonadati</taxon>
        <taxon>Bacteroidota</taxon>
        <taxon>Flavobacteriia</taxon>
        <taxon>Flavobacteriales</taxon>
        <taxon>Flavobacteriaceae</taxon>
        <taxon>Christiangramia</taxon>
    </lineage>
</organism>
<name>A0ABQ1WIP1_9FLAO</name>
<dbReference type="Proteomes" id="UP000605733">
    <property type="component" value="Unassembled WGS sequence"/>
</dbReference>
<dbReference type="InterPro" id="IPR007712">
    <property type="entry name" value="RelE/ParE_toxin"/>
</dbReference>